<comment type="caution">
    <text evidence="1">The sequence shown here is derived from an EMBL/GenBank/DDBJ whole genome shotgun (WGS) entry which is preliminary data.</text>
</comment>
<accession>X1L1I8</accession>
<evidence type="ECO:0000313" key="1">
    <source>
        <dbReference type="EMBL" id="GAH88023.1"/>
    </source>
</evidence>
<feature type="non-terminal residue" evidence="1">
    <location>
        <position position="89"/>
    </location>
</feature>
<gene>
    <name evidence="1" type="ORF">S03H2_60206</name>
</gene>
<proteinExistence type="predicted"/>
<name>X1L1I8_9ZZZZ</name>
<reference evidence="1" key="1">
    <citation type="journal article" date="2014" name="Front. Microbiol.">
        <title>High frequency of phylogenetically diverse reductive dehalogenase-homologous genes in deep subseafloor sedimentary metagenomes.</title>
        <authorList>
            <person name="Kawai M."/>
            <person name="Futagami T."/>
            <person name="Toyoda A."/>
            <person name="Takaki Y."/>
            <person name="Nishi S."/>
            <person name="Hori S."/>
            <person name="Arai W."/>
            <person name="Tsubouchi T."/>
            <person name="Morono Y."/>
            <person name="Uchiyama I."/>
            <person name="Ito T."/>
            <person name="Fujiyama A."/>
            <person name="Inagaki F."/>
            <person name="Takami H."/>
        </authorList>
    </citation>
    <scope>NUCLEOTIDE SEQUENCE</scope>
    <source>
        <strain evidence="1">Expedition CK06-06</strain>
    </source>
</reference>
<sequence>MPVIRDIPLSLKTSEVLRRQGFGRYSKVRPEIKSLITELLAGVKKAYLLEPAVAYEIYSITEMSHSQVSLEGNLVLQCSLLSSLLPQLR</sequence>
<dbReference type="EMBL" id="BARU01038776">
    <property type="protein sequence ID" value="GAH88023.1"/>
    <property type="molecule type" value="Genomic_DNA"/>
</dbReference>
<dbReference type="AlphaFoldDB" id="X1L1I8"/>
<organism evidence="1">
    <name type="scientific">marine sediment metagenome</name>
    <dbReference type="NCBI Taxonomy" id="412755"/>
    <lineage>
        <taxon>unclassified sequences</taxon>
        <taxon>metagenomes</taxon>
        <taxon>ecological metagenomes</taxon>
    </lineage>
</organism>
<protein>
    <submittedName>
        <fullName evidence="1">Uncharacterized protein</fullName>
    </submittedName>
</protein>